<comment type="caution">
    <text evidence="1">The sequence shown here is derived from an EMBL/GenBank/DDBJ whole genome shotgun (WGS) entry which is preliminary data.</text>
</comment>
<reference evidence="1 2" key="1">
    <citation type="submission" date="2024-09" db="EMBL/GenBank/DDBJ databases">
        <authorList>
            <person name="Sun Q."/>
            <person name="Mori K."/>
        </authorList>
    </citation>
    <scope>NUCLEOTIDE SEQUENCE [LARGE SCALE GENOMIC DNA]</scope>
    <source>
        <strain evidence="1 2">TBRC 1432</strain>
    </source>
</reference>
<protein>
    <submittedName>
        <fullName evidence="1">Uncharacterized protein</fullName>
    </submittedName>
</protein>
<dbReference type="Proteomes" id="UP001589810">
    <property type="component" value="Unassembled WGS sequence"/>
</dbReference>
<dbReference type="EMBL" id="JBHLUD010000013">
    <property type="protein sequence ID" value="MFC0546714.1"/>
    <property type="molecule type" value="Genomic_DNA"/>
</dbReference>
<name>A0ABV6N2A8_9PSEU</name>
<sequence length="94" mass="10142">MHLRVELESLDSVNRSVSTIMEGEIGVPLVAPGRPVVDDRAPVLRVIVSAGGDGSMIPAPKKAAVLWQQEPRRSPSHVVARERTDFECRTATAA</sequence>
<evidence type="ECO:0000313" key="1">
    <source>
        <dbReference type="EMBL" id="MFC0546714.1"/>
    </source>
</evidence>
<dbReference type="RefSeq" id="WP_273936964.1">
    <property type="nucleotide sequence ID" value="NZ_CP097263.1"/>
</dbReference>
<evidence type="ECO:0000313" key="2">
    <source>
        <dbReference type="Proteomes" id="UP001589810"/>
    </source>
</evidence>
<gene>
    <name evidence="1" type="ORF">ACFFH7_34760</name>
</gene>
<keyword evidence="2" id="KW-1185">Reference proteome</keyword>
<organism evidence="1 2">
    <name type="scientific">Kutzneria chonburiensis</name>
    <dbReference type="NCBI Taxonomy" id="1483604"/>
    <lineage>
        <taxon>Bacteria</taxon>
        <taxon>Bacillati</taxon>
        <taxon>Actinomycetota</taxon>
        <taxon>Actinomycetes</taxon>
        <taxon>Pseudonocardiales</taxon>
        <taxon>Pseudonocardiaceae</taxon>
        <taxon>Kutzneria</taxon>
    </lineage>
</organism>
<accession>A0ABV6N2A8</accession>
<proteinExistence type="predicted"/>